<sequence length="415" mass="44410">MHVTYAQQDITPAVPCPMDGYGRREATGVHDNITVRCVLISDGEGQLFRQFCLCVADIFFLEPSLAEEARQAITSRTGLPKDNVHVAAIHTHSGPKVSRLADSGCPPDPSFIEALLDAMAASAEKCKDQQEGQGNATARLGTCDLSGLFTNRNGASAGCDTTGTVLSLTSADGSQRVDILHVACHPTVLHGENHLLSTDYVGALRVKYEKLTGSHAIVLVGDAGDSSTRFTRRGEGFDEVERIGGEIGRRFAAATLQTASIALGDTREVPVHLDYVPAEDETLLSARRMLTGLLKDPAAAKASGIATREDDLRQMLGMVEAKLAIPRICLDATATLVDLGCVRLALVPSEVVFSFGKQLRDASTAPLLVCGYVDGYLGYAVDLSEYGRYFESYITVFPKGAADEWFSRMAAALHS</sequence>
<accession>A0A100YVB2</accession>
<keyword evidence="2" id="KW-1185">Reference proteome</keyword>
<dbReference type="STRING" id="1299998.AUL39_04910"/>
<proteinExistence type="predicted"/>
<reference evidence="1 2" key="1">
    <citation type="submission" date="2015-12" db="EMBL/GenBank/DDBJ databases">
        <title>Draft Genome Sequence of Olsenella scatoligenes SK9K4T; a Producer of 3-Methylindole- (skatole) and 4-Methylphenol- (p-cresol) Isolated from Pig Feces.</title>
        <authorList>
            <person name="Li X."/>
            <person name="Borg B."/>
            <person name="Canibe N."/>
        </authorList>
    </citation>
    <scope>NUCLEOTIDE SEQUENCE [LARGE SCALE GENOMIC DNA]</scope>
    <source>
        <strain evidence="1 2">SK9K4</strain>
    </source>
</reference>
<evidence type="ECO:0000313" key="2">
    <source>
        <dbReference type="Proteomes" id="UP000054078"/>
    </source>
</evidence>
<dbReference type="Proteomes" id="UP000054078">
    <property type="component" value="Unassembled WGS sequence"/>
</dbReference>
<dbReference type="AlphaFoldDB" id="A0A100YVB2"/>
<evidence type="ECO:0008006" key="3">
    <source>
        <dbReference type="Google" id="ProtNLM"/>
    </source>
</evidence>
<organism evidence="1 2">
    <name type="scientific">Tractidigestivibacter scatoligenes</name>
    <name type="common">Olsenella scatoligenes</name>
    <dbReference type="NCBI Taxonomy" id="1299998"/>
    <lineage>
        <taxon>Bacteria</taxon>
        <taxon>Bacillati</taxon>
        <taxon>Actinomycetota</taxon>
        <taxon>Coriobacteriia</taxon>
        <taxon>Coriobacteriales</taxon>
        <taxon>Atopobiaceae</taxon>
        <taxon>Tractidigestivibacter</taxon>
    </lineage>
</organism>
<name>A0A100YVB2_TRASO</name>
<comment type="caution">
    <text evidence="1">The sequence shown here is derived from an EMBL/GenBank/DDBJ whole genome shotgun (WGS) entry which is preliminary data.</text>
</comment>
<dbReference type="EMBL" id="LOJF01000009">
    <property type="protein sequence ID" value="KUH58353.1"/>
    <property type="molecule type" value="Genomic_DNA"/>
</dbReference>
<protein>
    <recommendedName>
        <fullName evidence="3">Neutral/alkaline non-lysosomal ceramidase N-terminal domain-containing protein</fullName>
    </recommendedName>
</protein>
<gene>
    <name evidence="1" type="ORF">AUL39_04910</name>
</gene>
<evidence type="ECO:0000313" key="1">
    <source>
        <dbReference type="EMBL" id="KUH58353.1"/>
    </source>
</evidence>